<feature type="chain" id="PRO_5046390315" evidence="1">
    <location>
        <begin position="24"/>
        <end position="455"/>
    </location>
</feature>
<keyword evidence="1" id="KW-0732">Signal</keyword>
<name>A0ABT6B904_9GAMM</name>
<evidence type="ECO:0000313" key="2">
    <source>
        <dbReference type="EMBL" id="MDF4024589.1"/>
    </source>
</evidence>
<evidence type="ECO:0000313" key="3">
    <source>
        <dbReference type="Proteomes" id="UP001528850"/>
    </source>
</evidence>
<dbReference type="Pfam" id="PF10082">
    <property type="entry name" value="BBP2_2"/>
    <property type="match status" value="1"/>
</dbReference>
<gene>
    <name evidence="2" type="ORF">P3W24_06410</name>
</gene>
<accession>A0ABT6B904</accession>
<dbReference type="EMBL" id="JARJJS010000001">
    <property type="protein sequence ID" value="MDF4024589.1"/>
    <property type="molecule type" value="Genomic_DNA"/>
</dbReference>
<feature type="signal peptide" evidence="1">
    <location>
        <begin position="1"/>
        <end position="23"/>
    </location>
</feature>
<dbReference type="RefSeq" id="WP_320552016.1">
    <property type="nucleotide sequence ID" value="NZ_JAQLOK010000005.1"/>
</dbReference>
<dbReference type="Proteomes" id="UP001528850">
    <property type="component" value="Unassembled WGS sequence"/>
</dbReference>
<comment type="caution">
    <text evidence="2">The sequence shown here is derived from an EMBL/GenBank/DDBJ whole genome shotgun (WGS) entry which is preliminary data.</text>
</comment>
<evidence type="ECO:0000256" key="1">
    <source>
        <dbReference type="SAM" id="SignalP"/>
    </source>
</evidence>
<sequence length="455" mass="49939">MATTTLARTIALVLAATPAVASAGTLDYTLYAGLQHSDNIALSSDHPLSENVFTPGATFQFLQQGSTVQANVAGTFEYLRYLGNRFDPQTQAQLAGQVNWSVVPDRVDVTVEDYAGIQPVDQLAANAPDNQQQTNVAVVGPTWRMRFGDAARGQLELRYIDSYASKVDDFDSKRGLLAYRLYRDLTPTDTISANVEYQHVDFANQPSGANYDRKEAFVRYNSTLAHVDADVVLGGTRLDFDRGSVATAPLARVSLGWQPTPRNAFTVSGVYQYADAAQDILTSPAATGAAGLGGAAERVESLDPFANAGGLGRGATTGISVGSAVIGSQVYKERRFEATWNWRSERFQLTVAPAFNRLRYRDDDTFDQTARGLSVGLGYRIRPTLTLSGFGTLEKLRYETLGRKDTTVRLGLDLGQQWNRHWSWHASVARERRTSDAVGQSYRETQFFVGVVYRR</sequence>
<organism evidence="2 3">
    <name type="scientific">Luteibacter sahnii</name>
    <dbReference type="NCBI Taxonomy" id="3021977"/>
    <lineage>
        <taxon>Bacteria</taxon>
        <taxon>Pseudomonadati</taxon>
        <taxon>Pseudomonadota</taxon>
        <taxon>Gammaproteobacteria</taxon>
        <taxon>Lysobacterales</taxon>
        <taxon>Rhodanobacteraceae</taxon>
        <taxon>Luteibacter</taxon>
    </lineage>
</organism>
<protein>
    <submittedName>
        <fullName evidence="2">Outer membrane beta-barrel protein</fullName>
    </submittedName>
</protein>
<keyword evidence="3" id="KW-1185">Reference proteome</keyword>
<dbReference type="InterPro" id="IPR018759">
    <property type="entry name" value="BBP2_2"/>
</dbReference>
<proteinExistence type="predicted"/>
<reference evidence="2 3" key="1">
    <citation type="journal article" date="2024" name="Curr. Microbiol.">
        <title>Luteibacter sahnii sp. nov., A Novel Yellow-Colored Xanthomonadin Pigment Producing Probiotic Bacterium from Healthy Rice Seed Microbiome.</title>
        <authorList>
            <person name="Jaiswal G."/>
            <person name="Rana R."/>
            <person name="Nayak P.K."/>
            <person name="Chouhan R."/>
            <person name="Gandhi S.G."/>
            <person name="Patel H.K."/>
            <person name="Patil P.B."/>
        </authorList>
    </citation>
    <scope>NUCLEOTIDE SEQUENCE [LARGE SCALE GENOMIC DNA]</scope>
    <source>
        <strain evidence="2 3">PPL201</strain>
    </source>
</reference>